<organism evidence="1 2">
    <name type="scientific">Synaphobranchus kaupii</name>
    <name type="common">Kaup's arrowtooth eel</name>
    <dbReference type="NCBI Taxonomy" id="118154"/>
    <lineage>
        <taxon>Eukaryota</taxon>
        <taxon>Metazoa</taxon>
        <taxon>Chordata</taxon>
        <taxon>Craniata</taxon>
        <taxon>Vertebrata</taxon>
        <taxon>Euteleostomi</taxon>
        <taxon>Actinopterygii</taxon>
        <taxon>Neopterygii</taxon>
        <taxon>Teleostei</taxon>
        <taxon>Anguilliformes</taxon>
        <taxon>Synaphobranchidae</taxon>
        <taxon>Synaphobranchus</taxon>
    </lineage>
</organism>
<proteinExistence type="predicted"/>
<gene>
    <name evidence="1" type="ORF">SKAU_G00008730</name>
</gene>
<dbReference type="AlphaFoldDB" id="A0A9Q1GAN5"/>
<evidence type="ECO:0000313" key="2">
    <source>
        <dbReference type="Proteomes" id="UP001152622"/>
    </source>
</evidence>
<sequence>MVLATHRLYVFSLPPCVYSPHTGATQVHLNLSLGLVLVCELEDFTRDALPSRQHLYSAASAPISAERARLPARTRKCNTAAGCFSAWICTQLHDVPFVCLEYQGTAVKKRKEKTTEQTDTSQTSGSAQCRVHRRRPAFTMFQSRRWLTGEICILLVDLWDPGLSWHPADCFSDSLTVETERAAVNIWTEELIERNWPCGHLPLGESSTLIIRSLRRKQRDFLFA</sequence>
<evidence type="ECO:0000313" key="1">
    <source>
        <dbReference type="EMBL" id="KAJ8380095.1"/>
    </source>
</evidence>
<reference evidence="1" key="1">
    <citation type="journal article" date="2023" name="Science">
        <title>Genome structures resolve the early diversification of teleost fishes.</title>
        <authorList>
            <person name="Parey E."/>
            <person name="Louis A."/>
            <person name="Montfort J."/>
            <person name="Bouchez O."/>
            <person name="Roques C."/>
            <person name="Iampietro C."/>
            <person name="Lluch J."/>
            <person name="Castinel A."/>
            <person name="Donnadieu C."/>
            <person name="Desvignes T."/>
            <person name="Floi Bucao C."/>
            <person name="Jouanno E."/>
            <person name="Wen M."/>
            <person name="Mejri S."/>
            <person name="Dirks R."/>
            <person name="Jansen H."/>
            <person name="Henkel C."/>
            <person name="Chen W.J."/>
            <person name="Zahm M."/>
            <person name="Cabau C."/>
            <person name="Klopp C."/>
            <person name="Thompson A.W."/>
            <person name="Robinson-Rechavi M."/>
            <person name="Braasch I."/>
            <person name="Lecointre G."/>
            <person name="Bobe J."/>
            <person name="Postlethwait J.H."/>
            <person name="Berthelot C."/>
            <person name="Roest Crollius H."/>
            <person name="Guiguen Y."/>
        </authorList>
    </citation>
    <scope>NUCLEOTIDE SEQUENCE</scope>
    <source>
        <strain evidence="1">WJC10195</strain>
    </source>
</reference>
<name>A0A9Q1GAN5_SYNKA</name>
<dbReference type="Proteomes" id="UP001152622">
    <property type="component" value="Chromosome 1"/>
</dbReference>
<comment type="caution">
    <text evidence="1">The sequence shown here is derived from an EMBL/GenBank/DDBJ whole genome shotgun (WGS) entry which is preliminary data.</text>
</comment>
<accession>A0A9Q1GAN5</accession>
<protein>
    <submittedName>
        <fullName evidence="1">Uncharacterized protein</fullName>
    </submittedName>
</protein>
<keyword evidence="2" id="KW-1185">Reference proteome</keyword>
<dbReference type="EMBL" id="JAINUF010000001">
    <property type="protein sequence ID" value="KAJ8380095.1"/>
    <property type="molecule type" value="Genomic_DNA"/>
</dbReference>